<comment type="similarity">
    <text evidence="1">Belongs to the 'GDXG' lipolytic enzyme family.</text>
</comment>
<proteinExistence type="inferred from homology"/>
<evidence type="ECO:0000259" key="2">
    <source>
        <dbReference type="Pfam" id="PF07859"/>
    </source>
</evidence>
<sequence>MNYDEFFQRLAHDLHGIVSVNYRLAPEPQYPSQHEDAFDAFEFVDDHNQDFEGVDLKQCLLVGDSAGANIAHLRASEHMFESPKVIRMLSIQSF</sequence>
<comment type="caution">
    <text evidence="3">The sequence shown here is derived from an EMBL/GenBank/DDBJ whole genome shotgun (WGS) entry which is preliminary data.</text>
</comment>
<dbReference type="AlphaFoldDB" id="A0A540NBE7"/>
<dbReference type="STRING" id="106549.A0A540NBE7"/>
<accession>A0A540NBE7</accession>
<dbReference type="Gene3D" id="3.40.50.1820">
    <property type="entry name" value="alpha/beta hydrolase"/>
    <property type="match status" value="1"/>
</dbReference>
<dbReference type="InterPro" id="IPR029058">
    <property type="entry name" value="AB_hydrolase_fold"/>
</dbReference>
<dbReference type="InterPro" id="IPR013094">
    <property type="entry name" value="AB_hydrolase_3"/>
</dbReference>
<dbReference type="GO" id="GO:0052689">
    <property type="term" value="F:carboxylic ester hydrolase activity"/>
    <property type="evidence" value="ECO:0007669"/>
    <property type="project" value="TreeGrafter"/>
</dbReference>
<dbReference type="EMBL" id="VIEB01000078">
    <property type="protein sequence ID" value="TQE07913.1"/>
    <property type="molecule type" value="Genomic_DNA"/>
</dbReference>
<keyword evidence="4" id="KW-1185">Reference proteome</keyword>
<protein>
    <recommendedName>
        <fullName evidence="2">Alpha/beta hydrolase fold-3 domain-containing protein</fullName>
    </recommendedName>
</protein>
<dbReference type="PANTHER" id="PTHR23024">
    <property type="entry name" value="ARYLACETAMIDE DEACETYLASE"/>
    <property type="match status" value="1"/>
</dbReference>
<evidence type="ECO:0000313" key="4">
    <source>
        <dbReference type="Proteomes" id="UP000315295"/>
    </source>
</evidence>
<dbReference type="Pfam" id="PF07859">
    <property type="entry name" value="Abhydrolase_3"/>
    <property type="match status" value="1"/>
</dbReference>
<gene>
    <name evidence="3" type="ORF">C1H46_006446</name>
</gene>
<reference evidence="3 4" key="1">
    <citation type="journal article" date="2019" name="G3 (Bethesda)">
        <title>Sequencing of a Wild Apple (Malus baccata) Genome Unravels the Differences Between Cultivated and Wild Apple Species Regarding Disease Resistance and Cold Tolerance.</title>
        <authorList>
            <person name="Chen X."/>
        </authorList>
    </citation>
    <scope>NUCLEOTIDE SEQUENCE [LARGE SCALE GENOMIC DNA]</scope>
    <source>
        <strain evidence="4">cv. Shandingzi</strain>
        <tissue evidence="3">Leaves</tissue>
    </source>
</reference>
<evidence type="ECO:0000313" key="3">
    <source>
        <dbReference type="EMBL" id="TQE07913.1"/>
    </source>
</evidence>
<name>A0A540NBE7_MALBA</name>
<feature type="domain" description="Alpha/beta hydrolase fold-3" evidence="2">
    <location>
        <begin position="3"/>
        <end position="76"/>
    </location>
</feature>
<evidence type="ECO:0000256" key="1">
    <source>
        <dbReference type="ARBA" id="ARBA00010515"/>
    </source>
</evidence>
<dbReference type="InterPro" id="IPR050466">
    <property type="entry name" value="Carboxylest/Gibb_receptor"/>
</dbReference>
<dbReference type="Proteomes" id="UP000315295">
    <property type="component" value="Unassembled WGS sequence"/>
</dbReference>
<dbReference type="SUPFAM" id="SSF53474">
    <property type="entry name" value="alpha/beta-Hydrolases"/>
    <property type="match status" value="1"/>
</dbReference>
<dbReference type="PANTHER" id="PTHR23024:SF24">
    <property type="entry name" value="ALPHA_BETA HYDROLASE FOLD-3 DOMAIN-CONTAINING PROTEIN"/>
    <property type="match status" value="1"/>
</dbReference>
<organism evidence="3 4">
    <name type="scientific">Malus baccata</name>
    <name type="common">Siberian crab apple</name>
    <name type="synonym">Pyrus baccata</name>
    <dbReference type="NCBI Taxonomy" id="106549"/>
    <lineage>
        <taxon>Eukaryota</taxon>
        <taxon>Viridiplantae</taxon>
        <taxon>Streptophyta</taxon>
        <taxon>Embryophyta</taxon>
        <taxon>Tracheophyta</taxon>
        <taxon>Spermatophyta</taxon>
        <taxon>Magnoliopsida</taxon>
        <taxon>eudicotyledons</taxon>
        <taxon>Gunneridae</taxon>
        <taxon>Pentapetalae</taxon>
        <taxon>rosids</taxon>
        <taxon>fabids</taxon>
        <taxon>Rosales</taxon>
        <taxon>Rosaceae</taxon>
        <taxon>Amygdaloideae</taxon>
        <taxon>Maleae</taxon>
        <taxon>Malus</taxon>
    </lineage>
</organism>
<dbReference type="GO" id="GO:0009860">
    <property type="term" value="P:pollen tube growth"/>
    <property type="evidence" value="ECO:0007669"/>
    <property type="project" value="TreeGrafter"/>
</dbReference>